<dbReference type="GO" id="GO:0005576">
    <property type="term" value="C:extracellular region"/>
    <property type="evidence" value="ECO:0007669"/>
    <property type="project" value="InterPro"/>
</dbReference>
<gene>
    <name evidence="4" type="ORF">DFR29_1332</name>
</gene>
<dbReference type="InterPro" id="IPR050955">
    <property type="entry name" value="Plant_Biomass_Hydrol_Est"/>
</dbReference>
<keyword evidence="1" id="KW-0732">Signal</keyword>
<proteinExistence type="predicted"/>
<dbReference type="NCBIfam" id="TIGR01840">
    <property type="entry name" value="esterase_phb"/>
    <property type="match status" value="1"/>
</dbReference>
<accession>A0A4R6YH28</accession>
<dbReference type="PANTHER" id="PTHR43037">
    <property type="entry name" value="UNNAMED PRODUCT-RELATED"/>
    <property type="match status" value="1"/>
</dbReference>
<keyword evidence="5" id="KW-1185">Reference proteome</keyword>
<feature type="region of interest" description="Disordered" evidence="3">
    <location>
        <begin position="51"/>
        <end position="91"/>
    </location>
</feature>
<evidence type="ECO:0000256" key="3">
    <source>
        <dbReference type="SAM" id="MobiDB-lite"/>
    </source>
</evidence>
<dbReference type="Gene3D" id="3.40.50.1820">
    <property type="entry name" value="alpha/beta hydrolase"/>
    <property type="match status" value="1"/>
</dbReference>
<evidence type="ECO:0000313" key="4">
    <source>
        <dbReference type="EMBL" id="TDR35815.1"/>
    </source>
</evidence>
<dbReference type="RefSeq" id="WP_166654408.1">
    <property type="nucleotide sequence ID" value="NZ_SNZH01000033.1"/>
</dbReference>
<dbReference type="GO" id="GO:0016787">
    <property type="term" value="F:hydrolase activity"/>
    <property type="evidence" value="ECO:0007669"/>
    <property type="project" value="UniProtKB-KW"/>
</dbReference>
<protein>
    <submittedName>
        <fullName evidence="4">Poly(Hydroxyalkanoate) depolymerase family esterase</fullName>
    </submittedName>
</protein>
<evidence type="ECO:0000256" key="2">
    <source>
        <dbReference type="ARBA" id="ARBA00022801"/>
    </source>
</evidence>
<dbReference type="Pfam" id="PF10503">
    <property type="entry name" value="Esterase_PHB"/>
    <property type="match status" value="1"/>
</dbReference>
<reference evidence="4 5" key="1">
    <citation type="submission" date="2019-03" db="EMBL/GenBank/DDBJ databases">
        <title>Genomic Encyclopedia of Type Strains, Phase IV (KMG-IV): sequencing the most valuable type-strain genomes for metagenomic binning, comparative biology and taxonomic classification.</title>
        <authorList>
            <person name="Goeker M."/>
        </authorList>
    </citation>
    <scope>NUCLEOTIDE SEQUENCE [LARGE SCALE GENOMIC DNA]</scope>
    <source>
        <strain evidence="4 5">DSM 21667</strain>
    </source>
</reference>
<organism evidence="4 5">
    <name type="scientific">Tahibacter aquaticus</name>
    <dbReference type="NCBI Taxonomy" id="520092"/>
    <lineage>
        <taxon>Bacteria</taxon>
        <taxon>Pseudomonadati</taxon>
        <taxon>Pseudomonadota</taxon>
        <taxon>Gammaproteobacteria</taxon>
        <taxon>Lysobacterales</taxon>
        <taxon>Rhodanobacteraceae</taxon>
        <taxon>Tahibacter</taxon>
    </lineage>
</organism>
<dbReference type="PANTHER" id="PTHR43037:SF1">
    <property type="entry name" value="BLL1128 PROTEIN"/>
    <property type="match status" value="1"/>
</dbReference>
<keyword evidence="2" id="KW-0378">Hydrolase</keyword>
<sequence length="377" mass="40199">MLRRSSGSRLFKQWTKAMTSALRLARSAGAAAAKTRKPAAAAAVAKKAVRKRAKTTAATTPRVRAARSMPVRKPTKPEQASASPSAVSAAGVETGRFRNRAGTRAYRFFMPASARGLALPPALLVLLHGCAQDAERFAACTRMDALAEQHGFCVLYPEQSVRAQRQRCWNWFDPQHQQRGSGEPSLIAGMARKLVRQHRLAPRRVYVAGFSAGGAMAVVLGETYAELFRAVGVYAGMPYQSAQGATSAFLAMRGRHGLAAKTTPSAVPPRALPVIVVQGDRDRTVHPSNASIIVRDALARFAPLSAEPQEGTAAGRTFSLTRYRDSDGDCLVEHWTIHGGRHAWSGGGTGLFADPLGPDISSAMVEFFLALPGGLGG</sequence>
<feature type="compositionally biased region" description="Low complexity" evidence="3">
    <location>
        <begin position="55"/>
        <end position="67"/>
    </location>
</feature>
<dbReference type="InterPro" id="IPR029058">
    <property type="entry name" value="AB_hydrolase_fold"/>
</dbReference>
<feature type="compositionally biased region" description="Low complexity" evidence="3">
    <location>
        <begin position="80"/>
        <end position="90"/>
    </location>
</feature>
<evidence type="ECO:0000313" key="5">
    <source>
        <dbReference type="Proteomes" id="UP000295293"/>
    </source>
</evidence>
<evidence type="ECO:0000256" key="1">
    <source>
        <dbReference type="ARBA" id="ARBA00022729"/>
    </source>
</evidence>
<name>A0A4R6YH28_9GAMM</name>
<comment type="caution">
    <text evidence="4">The sequence shown here is derived from an EMBL/GenBank/DDBJ whole genome shotgun (WGS) entry which is preliminary data.</text>
</comment>
<dbReference type="AlphaFoldDB" id="A0A4R6YH28"/>
<dbReference type="Proteomes" id="UP000295293">
    <property type="component" value="Unassembled WGS sequence"/>
</dbReference>
<dbReference type="EMBL" id="SNZH01000033">
    <property type="protein sequence ID" value="TDR35815.1"/>
    <property type="molecule type" value="Genomic_DNA"/>
</dbReference>
<dbReference type="InterPro" id="IPR010126">
    <property type="entry name" value="Esterase_phb"/>
</dbReference>
<dbReference type="SUPFAM" id="SSF53474">
    <property type="entry name" value="alpha/beta-Hydrolases"/>
    <property type="match status" value="2"/>
</dbReference>